<proteinExistence type="predicted"/>
<evidence type="ECO:0000256" key="2">
    <source>
        <dbReference type="ARBA" id="ARBA00023125"/>
    </source>
</evidence>
<dbReference type="GO" id="GO:0003700">
    <property type="term" value="F:DNA-binding transcription factor activity"/>
    <property type="evidence" value="ECO:0007669"/>
    <property type="project" value="TreeGrafter"/>
</dbReference>
<dbReference type="Pfam" id="PF00027">
    <property type="entry name" value="cNMP_binding"/>
    <property type="match status" value="1"/>
</dbReference>
<dbReference type="PROSITE" id="PS51063">
    <property type="entry name" value="HTH_CRP_2"/>
    <property type="match status" value="1"/>
</dbReference>
<dbReference type="InterPro" id="IPR000595">
    <property type="entry name" value="cNMP-bd_dom"/>
</dbReference>
<evidence type="ECO:0000256" key="1">
    <source>
        <dbReference type="ARBA" id="ARBA00023015"/>
    </source>
</evidence>
<name>A0A174ASR7_9CLOT</name>
<dbReference type="InterPro" id="IPR050397">
    <property type="entry name" value="Env_Response_Regulators"/>
</dbReference>
<keyword evidence="1" id="KW-0805">Transcription regulation</keyword>
<dbReference type="InterPro" id="IPR018490">
    <property type="entry name" value="cNMP-bd_dom_sf"/>
</dbReference>
<dbReference type="GO" id="GO:0005829">
    <property type="term" value="C:cytosol"/>
    <property type="evidence" value="ECO:0007669"/>
    <property type="project" value="TreeGrafter"/>
</dbReference>
<evidence type="ECO:0000259" key="5">
    <source>
        <dbReference type="PROSITE" id="PS51063"/>
    </source>
</evidence>
<dbReference type="InterPro" id="IPR012318">
    <property type="entry name" value="HTH_CRP"/>
</dbReference>
<dbReference type="EMBL" id="CYZX01000003">
    <property type="protein sequence ID" value="CUN90516.1"/>
    <property type="molecule type" value="Genomic_DNA"/>
</dbReference>
<evidence type="ECO:0000313" key="6">
    <source>
        <dbReference type="EMBL" id="CUN90516.1"/>
    </source>
</evidence>
<dbReference type="InterPro" id="IPR036390">
    <property type="entry name" value="WH_DNA-bd_sf"/>
</dbReference>
<dbReference type="SMART" id="SM00100">
    <property type="entry name" value="cNMP"/>
    <property type="match status" value="1"/>
</dbReference>
<reference evidence="6 7" key="1">
    <citation type="submission" date="2015-09" db="EMBL/GenBank/DDBJ databases">
        <authorList>
            <consortium name="Pathogen Informatics"/>
        </authorList>
    </citation>
    <scope>NUCLEOTIDE SEQUENCE [LARGE SCALE GENOMIC DNA]</scope>
    <source>
        <strain evidence="6 7">2789STDY5834856</strain>
    </source>
</reference>
<keyword evidence="2" id="KW-0238">DNA-binding</keyword>
<dbReference type="Proteomes" id="UP000095594">
    <property type="component" value="Unassembled WGS sequence"/>
</dbReference>
<evidence type="ECO:0000313" key="7">
    <source>
        <dbReference type="Proteomes" id="UP000095594"/>
    </source>
</evidence>
<evidence type="ECO:0000259" key="4">
    <source>
        <dbReference type="PROSITE" id="PS50042"/>
    </source>
</evidence>
<dbReference type="OrthoDB" id="3176638at2"/>
<dbReference type="Pfam" id="PF13545">
    <property type="entry name" value="HTH_Crp_2"/>
    <property type="match status" value="1"/>
</dbReference>
<dbReference type="GO" id="GO:0003677">
    <property type="term" value="F:DNA binding"/>
    <property type="evidence" value="ECO:0007669"/>
    <property type="project" value="UniProtKB-KW"/>
</dbReference>
<dbReference type="PROSITE" id="PS50042">
    <property type="entry name" value="CNMP_BINDING_3"/>
    <property type="match status" value="1"/>
</dbReference>
<dbReference type="PANTHER" id="PTHR24567">
    <property type="entry name" value="CRP FAMILY TRANSCRIPTIONAL REGULATORY PROTEIN"/>
    <property type="match status" value="1"/>
</dbReference>
<dbReference type="SMART" id="SM00419">
    <property type="entry name" value="HTH_CRP"/>
    <property type="match status" value="1"/>
</dbReference>
<dbReference type="PANTHER" id="PTHR24567:SF58">
    <property type="entry name" value="CYCLIC AMP-BINDING REGULATORY PROTEIN"/>
    <property type="match status" value="1"/>
</dbReference>
<gene>
    <name evidence="6" type="primary">ntcA</name>
    <name evidence="6" type="ORF">ERS852471_00655</name>
</gene>
<organism evidence="6 7">
    <name type="scientific">Clostridium disporicum</name>
    <dbReference type="NCBI Taxonomy" id="84024"/>
    <lineage>
        <taxon>Bacteria</taxon>
        <taxon>Bacillati</taxon>
        <taxon>Bacillota</taxon>
        <taxon>Clostridia</taxon>
        <taxon>Eubacteriales</taxon>
        <taxon>Clostridiaceae</taxon>
        <taxon>Clostridium</taxon>
    </lineage>
</organism>
<dbReference type="RefSeq" id="WP_055263872.1">
    <property type="nucleotide sequence ID" value="NZ_CABIXQ010000003.1"/>
</dbReference>
<evidence type="ECO:0000256" key="3">
    <source>
        <dbReference type="ARBA" id="ARBA00023163"/>
    </source>
</evidence>
<feature type="domain" description="Cyclic nucleotide-binding" evidence="4">
    <location>
        <begin position="10"/>
        <end position="133"/>
    </location>
</feature>
<dbReference type="AlphaFoldDB" id="A0A174ASR7"/>
<sequence length="223" mass="25275">MKNKLSNNFLFKGVSDEEIESIFSYIKYSETSYNKGQILFQEGDICENIGIIEEGLIQLERIYSSGKSIVLAKLSEGDVFGEALVISSKSLYPATVIAKSDCKIIFINRKEILKLCSKSEKILENFITLLSDKVIMLNKKVKSTSLKSINHKVVDYILEKSSIANSNIIMLNESKEDIAAYLGIPRPSLSRELINLRDEAIIDFDRKSITILNYNKLEEKLFD</sequence>
<protein>
    <submittedName>
        <fullName evidence="6">Cyclic nucleotide-binding protein</fullName>
    </submittedName>
</protein>
<keyword evidence="3" id="KW-0804">Transcription</keyword>
<dbReference type="InterPro" id="IPR014710">
    <property type="entry name" value="RmlC-like_jellyroll"/>
</dbReference>
<dbReference type="SUPFAM" id="SSF51206">
    <property type="entry name" value="cAMP-binding domain-like"/>
    <property type="match status" value="1"/>
</dbReference>
<feature type="domain" description="HTH crp-type" evidence="5">
    <location>
        <begin position="147"/>
        <end position="215"/>
    </location>
</feature>
<dbReference type="SUPFAM" id="SSF46785">
    <property type="entry name" value="Winged helix' DNA-binding domain"/>
    <property type="match status" value="1"/>
</dbReference>
<dbReference type="CDD" id="cd00038">
    <property type="entry name" value="CAP_ED"/>
    <property type="match status" value="1"/>
</dbReference>
<dbReference type="Gene3D" id="2.60.120.10">
    <property type="entry name" value="Jelly Rolls"/>
    <property type="match status" value="1"/>
</dbReference>
<accession>A0A174ASR7</accession>